<evidence type="ECO:0000313" key="3">
    <source>
        <dbReference type="Proteomes" id="UP000008635"/>
    </source>
</evidence>
<dbReference type="KEGG" id="dmr:Deima_1759"/>
<dbReference type="SUPFAM" id="SSF50346">
    <property type="entry name" value="PRC-barrel domain"/>
    <property type="match status" value="2"/>
</dbReference>
<feature type="domain" description="PRC-barrel" evidence="1">
    <location>
        <begin position="3"/>
        <end position="74"/>
    </location>
</feature>
<keyword evidence="3" id="KW-1185">Reference proteome</keyword>
<dbReference type="RefSeq" id="WP_013556913.1">
    <property type="nucleotide sequence ID" value="NC_014958.1"/>
</dbReference>
<dbReference type="OrthoDB" id="53812at2"/>
<dbReference type="HOGENOM" id="CLU_039814_0_0_0"/>
<accession>E8U8L9</accession>
<dbReference type="InterPro" id="IPR027275">
    <property type="entry name" value="PRC-brl_dom"/>
</dbReference>
<dbReference type="STRING" id="709986.Deima_1759"/>
<name>E8U8L9_DEIML</name>
<proteinExistence type="predicted"/>
<dbReference type="InterPro" id="IPR011033">
    <property type="entry name" value="PRC_barrel-like_sf"/>
</dbReference>
<dbReference type="eggNOG" id="COG3881">
    <property type="taxonomic scope" value="Bacteria"/>
</dbReference>
<organism evidence="2 3">
    <name type="scientific">Deinococcus maricopensis (strain DSM 21211 / LMG 22137 / NRRL B-23946 / LB-34)</name>
    <dbReference type="NCBI Taxonomy" id="709986"/>
    <lineage>
        <taxon>Bacteria</taxon>
        <taxon>Thermotogati</taxon>
        <taxon>Deinococcota</taxon>
        <taxon>Deinococci</taxon>
        <taxon>Deinococcales</taxon>
        <taxon>Deinococcaceae</taxon>
        <taxon>Deinococcus</taxon>
    </lineage>
</organism>
<evidence type="ECO:0000259" key="1">
    <source>
        <dbReference type="Pfam" id="PF05239"/>
    </source>
</evidence>
<dbReference type="Proteomes" id="UP000008635">
    <property type="component" value="Chromosome"/>
</dbReference>
<dbReference type="Pfam" id="PF05239">
    <property type="entry name" value="PRC"/>
    <property type="match status" value="2"/>
</dbReference>
<dbReference type="EMBL" id="CP002454">
    <property type="protein sequence ID" value="ADV67408.1"/>
    <property type="molecule type" value="Genomic_DNA"/>
</dbReference>
<sequence>MLKGKDIIGRPIVALDSGARIDTVRDLVFDHDANQLLALLVDEGGWFRAARVIPFASVRSIGEDAVVIPSTNDVVPATALERVADLLADKRSLSGLTFMTTDGRDLGKLADLYFDEATGRVVGYDMTGGIFSDLASGRTFVPAPEQVKIGQDVAIVPPEVALMMEEQEEGGLRGALASAGQNLQDAAGGLRDRAREATESVADNVRTRQRAFVVGKTASATVLAEDGTPIVTQGEVITDGHALEAERHGALGSLFTVAGGAALSDAAATFGQRVQGGVERIADATRERQMEYVTGRVAGADVTAETGEVLVQRGETVTSVDAVRADEAGRLGALVAAVMRGTVQGVNERPGVPVDPAASPETLIVTTTNPEVGVLGRRVRTDVRGPGGTIIAAEGQIVTPATLDLARTLGREDALIQATQASGATSDGAHPREQLAAGAHQLKEGAGNLLDRAREWLGEQRERAEESLEERRIQAALGRPVNRVILDPQDRVILNVGEIITHRAVNDARASGVLDVLLDSAATLEPRTVVDVVTPDEHGRAALPNDSES</sequence>
<protein>
    <submittedName>
        <fullName evidence="2">PRC-barrel domain protein</fullName>
    </submittedName>
</protein>
<dbReference type="Gene3D" id="2.30.30.240">
    <property type="entry name" value="PRC-barrel domain"/>
    <property type="match status" value="2"/>
</dbReference>
<gene>
    <name evidence="2" type="ordered locus">Deima_1759</name>
</gene>
<evidence type="ECO:0000313" key="2">
    <source>
        <dbReference type="EMBL" id="ADV67408.1"/>
    </source>
</evidence>
<reference evidence="2 3" key="1">
    <citation type="journal article" date="2011" name="Stand. Genomic Sci.">
        <title>Complete genome sequence of Deinococcus maricopensis type strain (LB-34).</title>
        <authorList>
            <person name="Pukall R."/>
            <person name="Zeytun A."/>
            <person name="Lucas S."/>
            <person name="Lapidus A."/>
            <person name="Hammon N."/>
            <person name="Deshpande S."/>
            <person name="Nolan M."/>
            <person name="Cheng J.F."/>
            <person name="Pitluck S."/>
            <person name="Liolios K."/>
            <person name="Pagani I."/>
            <person name="Mikhailova N."/>
            <person name="Ivanova N."/>
            <person name="Mavromatis K."/>
            <person name="Pati A."/>
            <person name="Tapia R."/>
            <person name="Han C."/>
            <person name="Goodwin L."/>
            <person name="Chen A."/>
            <person name="Palaniappan K."/>
            <person name="Land M."/>
            <person name="Hauser L."/>
            <person name="Chang Y.J."/>
            <person name="Jeffries C.D."/>
            <person name="Brambilla E.M."/>
            <person name="Rohde M."/>
            <person name="Goker M."/>
            <person name="Detter J.C."/>
            <person name="Woyke T."/>
            <person name="Bristow J."/>
            <person name="Eisen J.A."/>
            <person name="Markowitz V."/>
            <person name="Hugenholtz P."/>
            <person name="Kyrpides N.C."/>
            <person name="Klenk H.P."/>
        </authorList>
    </citation>
    <scope>NUCLEOTIDE SEQUENCE [LARGE SCALE GENOMIC DNA]</scope>
    <source>
        <strain evidence="3">DSM 21211 / LMG 22137 / NRRL B-23946 / LB-34</strain>
    </source>
</reference>
<feature type="domain" description="PRC-barrel" evidence="1">
    <location>
        <begin position="92"/>
        <end position="158"/>
    </location>
</feature>
<dbReference type="AlphaFoldDB" id="E8U8L9"/>
<reference evidence="3" key="2">
    <citation type="submission" date="2011-01" db="EMBL/GenBank/DDBJ databases">
        <title>The complete genome of Deinococcus maricopensis DSM 21211.</title>
        <authorList>
            <consortium name="US DOE Joint Genome Institute (JGI-PGF)"/>
            <person name="Lucas S."/>
            <person name="Copeland A."/>
            <person name="Lapidus A."/>
            <person name="Goodwin L."/>
            <person name="Pitluck S."/>
            <person name="Kyrpides N."/>
            <person name="Mavromatis K."/>
            <person name="Pagani I."/>
            <person name="Ivanova N."/>
            <person name="Ovchinnikova G."/>
            <person name="Zeytun A."/>
            <person name="Detter J.C."/>
            <person name="Han C."/>
            <person name="Land M."/>
            <person name="Hauser L."/>
            <person name="Markowitz V."/>
            <person name="Cheng J.-F."/>
            <person name="Hugenholtz P."/>
            <person name="Woyke T."/>
            <person name="Wu D."/>
            <person name="Pukall R."/>
            <person name="Gehrich-Schroeter G."/>
            <person name="Brambilla E."/>
            <person name="Klenk H.-P."/>
            <person name="Eisen J.A."/>
        </authorList>
    </citation>
    <scope>NUCLEOTIDE SEQUENCE [LARGE SCALE GENOMIC DNA]</scope>
    <source>
        <strain evidence="3">DSM 21211 / LMG 22137 / NRRL B-23946 / LB-34</strain>
    </source>
</reference>